<evidence type="ECO:0000313" key="3">
    <source>
        <dbReference type="Proteomes" id="UP000479190"/>
    </source>
</evidence>
<dbReference type="Proteomes" id="UP000479190">
    <property type="component" value="Unassembled WGS sequence"/>
</dbReference>
<dbReference type="Pfam" id="PF18701">
    <property type="entry name" value="DUF5641"/>
    <property type="match status" value="1"/>
</dbReference>
<dbReference type="InterPro" id="IPR000477">
    <property type="entry name" value="RT_dom"/>
</dbReference>
<dbReference type="GO" id="GO:0071897">
    <property type="term" value="P:DNA biosynthetic process"/>
    <property type="evidence" value="ECO:0007669"/>
    <property type="project" value="UniProtKB-ARBA"/>
</dbReference>
<dbReference type="OrthoDB" id="414730at2759"/>
<gene>
    <name evidence="2" type="ORF">TBRA_LOCUS5971</name>
</gene>
<dbReference type="CDD" id="cd01650">
    <property type="entry name" value="RT_nLTR_like"/>
    <property type="match status" value="1"/>
</dbReference>
<feature type="domain" description="Reverse transcriptase" evidence="1">
    <location>
        <begin position="1"/>
        <end position="238"/>
    </location>
</feature>
<keyword evidence="3" id="KW-1185">Reference proteome</keyword>
<accession>A0A6H5I7Y4</accession>
<proteinExistence type="predicted"/>
<name>A0A6H5I7Y4_9HYME</name>
<evidence type="ECO:0000313" key="2">
    <source>
        <dbReference type="EMBL" id="CAB0034073.1"/>
    </source>
</evidence>
<dbReference type="PROSITE" id="PS50878">
    <property type="entry name" value="RT_POL"/>
    <property type="match status" value="1"/>
</dbReference>
<dbReference type="EMBL" id="CADCXV010000731">
    <property type="protein sequence ID" value="CAB0034073.1"/>
    <property type="molecule type" value="Genomic_DNA"/>
</dbReference>
<dbReference type="InterPro" id="IPR040676">
    <property type="entry name" value="DUF5641"/>
</dbReference>
<protein>
    <recommendedName>
        <fullName evidence="1">Reverse transcriptase domain-containing protein</fullName>
    </recommendedName>
</protein>
<organism evidence="2 3">
    <name type="scientific">Trichogramma brassicae</name>
    <dbReference type="NCBI Taxonomy" id="86971"/>
    <lineage>
        <taxon>Eukaryota</taxon>
        <taxon>Metazoa</taxon>
        <taxon>Ecdysozoa</taxon>
        <taxon>Arthropoda</taxon>
        <taxon>Hexapoda</taxon>
        <taxon>Insecta</taxon>
        <taxon>Pterygota</taxon>
        <taxon>Neoptera</taxon>
        <taxon>Endopterygota</taxon>
        <taxon>Hymenoptera</taxon>
        <taxon>Apocrita</taxon>
        <taxon>Proctotrupomorpha</taxon>
        <taxon>Chalcidoidea</taxon>
        <taxon>Trichogrammatidae</taxon>
        <taxon>Trichogramma</taxon>
    </lineage>
</organism>
<evidence type="ECO:0000259" key="1">
    <source>
        <dbReference type="PROSITE" id="PS50878"/>
    </source>
</evidence>
<reference evidence="2 3" key="1">
    <citation type="submission" date="2020-02" db="EMBL/GenBank/DDBJ databases">
        <authorList>
            <person name="Ferguson B K."/>
        </authorList>
    </citation>
    <scope>NUCLEOTIDE SEQUENCE [LARGE SCALE GENOMIC DNA]</scope>
</reference>
<dbReference type="SUPFAM" id="SSF56672">
    <property type="entry name" value="DNA/RNA polymerases"/>
    <property type="match status" value="1"/>
</dbReference>
<dbReference type="InterPro" id="IPR043502">
    <property type="entry name" value="DNA/RNA_pol_sf"/>
</dbReference>
<dbReference type="AlphaFoldDB" id="A0A6H5I7Y4"/>
<sequence length="1012" mass="115004">MEPPQKKFLFAARRDRRRRYRGEGLLDPHQFGFRPEHSTQTAILDLTETIRHAIDKHKVSLVVSFDFSKAFDSIPHTLIIKKLRLIGCTASALDWFASYLSGRSQAICLSDGSCSSFMTTTAGVPQGSVLGPLLFLVFINDLSARLSSSQHMIYADDTQIFCSDLPARAHILLDRSDISAIVAWAEDNGISLNSDKTGAMLCGSQFYVNALKESTPPLFVGDAQLQMMPELTILGLKLTLTLAWGPQVSRVCSSMHYTLYSLRYYRHALTRSIRKNSVESLIFPIFDYGSSVFHDLNKGQSLKLYRLHNACVRYVYGTIPYRAHVTPYRLALGWLSAQRRRDYYTIIFAINIITRQSPSPLANLFTFQANRLLHRAARRQPSRALTHKTARIQALHNSFAYATTRLINSLPFLEDPRHPPRALRQLVYAHLFELDVQDWKLRCYMEQLEKKEEGPEEATANFRKPEKSVQFQEAKERLESCGKVGGKTTNNRVQVRKATAGGGSNKGERKNTIAEDGEMAGQMADWENKWMWMNEEMKKLKEMVMQGLEKKKEEDVQIKELNEQVQGLLLMKKEEEMKREAVASENTCICAIQSSSRPQPAKCYRKQATTSTSRGVLQAANDVTRQATSQTRESVNNEAEPTAASCKEILHDIFLLQSQARCNEAAKKNFFDHHPNYGLAQLHKCICAIQSSSRPQPAKCYRKQATTSTSRGVLQAANDVTRQATSQRVKIGDIRAHGFVKKYYFDPYIGRRRASVIDYVIVSEDVLRETFKKVRFMYLFSISPEACVPIFDHACPYIRSPDAPHFGSLWEAAVKSFKAHPKRTLGPWRVTFEKMSTLLVSIKAVLNSRPLCPVTNEADDLHFPTPGNFLVGTPLLALPEQDVDIGAIDHLHHWQLIQALRAIFWKKWSREFLNTLQQRTKWSRRSDSLTLGDMVLLMDPALLRPSGRWPLGRVIDVHQGRDELVRSAVIKTAHGFYTRLIVRLVLLPIKAESVRRPDDDDDDVHLHGRRPV</sequence>
<dbReference type="PANTHER" id="PTHR33332">
    <property type="entry name" value="REVERSE TRANSCRIPTASE DOMAIN-CONTAINING PROTEIN"/>
    <property type="match status" value="1"/>
</dbReference>
<dbReference type="Pfam" id="PF00078">
    <property type="entry name" value="RVT_1"/>
    <property type="match status" value="1"/>
</dbReference>